<protein>
    <submittedName>
        <fullName evidence="2">Uncharacterized protein</fullName>
    </submittedName>
</protein>
<dbReference type="EMBL" id="BTSX01000001">
    <property type="protein sequence ID" value="GMS80847.1"/>
    <property type="molecule type" value="Genomic_DNA"/>
</dbReference>
<feature type="compositionally biased region" description="Gly residues" evidence="1">
    <location>
        <begin position="74"/>
        <end position="85"/>
    </location>
</feature>
<dbReference type="Proteomes" id="UP001432027">
    <property type="component" value="Unassembled WGS sequence"/>
</dbReference>
<keyword evidence="3" id="KW-1185">Reference proteome</keyword>
<accession>A0AAV5SBZ6</accession>
<sequence length="115" mass="12054">NWGLSRAEADDPLLPSGELAATGVFAARGVSPIGRRDVDGVVKADEEETLLALPAGRLGMAKWGEDPLREKRGQGMGGAERGGGIISTSSSSLLLSSLFSSPPTDRLPERRRLLA</sequence>
<feature type="region of interest" description="Disordered" evidence="1">
    <location>
        <begin position="96"/>
        <end position="115"/>
    </location>
</feature>
<feature type="non-terminal residue" evidence="2">
    <location>
        <position position="1"/>
    </location>
</feature>
<comment type="caution">
    <text evidence="2">The sequence shown here is derived from an EMBL/GenBank/DDBJ whole genome shotgun (WGS) entry which is preliminary data.</text>
</comment>
<feature type="compositionally biased region" description="Basic and acidic residues" evidence="1">
    <location>
        <begin position="106"/>
        <end position="115"/>
    </location>
</feature>
<feature type="region of interest" description="Disordered" evidence="1">
    <location>
        <begin position="63"/>
        <end position="87"/>
    </location>
</feature>
<evidence type="ECO:0000313" key="3">
    <source>
        <dbReference type="Proteomes" id="UP001432027"/>
    </source>
</evidence>
<proteinExistence type="predicted"/>
<reference evidence="2" key="1">
    <citation type="submission" date="2023-10" db="EMBL/GenBank/DDBJ databases">
        <title>Genome assembly of Pristionchus species.</title>
        <authorList>
            <person name="Yoshida K."/>
            <person name="Sommer R.J."/>
        </authorList>
    </citation>
    <scope>NUCLEOTIDE SEQUENCE</scope>
    <source>
        <strain evidence="2">RS0144</strain>
    </source>
</reference>
<name>A0AAV5SBZ6_9BILA</name>
<gene>
    <name evidence="2" type="ORF">PENTCL1PPCAC_3022</name>
</gene>
<feature type="compositionally biased region" description="Basic and acidic residues" evidence="1">
    <location>
        <begin position="63"/>
        <end position="73"/>
    </location>
</feature>
<dbReference type="AlphaFoldDB" id="A0AAV5SBZ6"/>
<feature type="non-terminal residue" evidence="2">
    <location>
        <position position="115"/>
    </location>
</feature>
<organism evidence="2 3">
    <name type="scientific">Pristionchus entomophagus</name>
    <dbReference type="NCBI Taxonomy" id="358040"/>
    <lineage>
        <taxon>Eukaryota</taxon>
        <taxon>Metazoa</taxon>
        <taxon>Ecdysozoa</taxon>
        <taxon>Nematoda</taxon>
        <taxon>Chromadorea</taxon>
        <taxon>Rhabditida</taxon>
        <taxon>Rhabditina</taxon>
        <taxon>Diplogasteromorpha</taxon>
        <taxon>Diplogasteroidea</taxon>
        <taxon>Neodiplogasteridae</taxon>
        <taxon>Pristionchus</taxon>
    </lineage>
</organism>
<evidence type="ECO:0000313" key="2">
    <source>
        <dbReference type="EMBL" id="GMS80847.1"/>
    </source>
</evidence>
<evidence type="ECO:0000256" key="1">
    <source>
        <dbReference type="SAM" id="MobiDB-lite"/>
    </source>
</evidence>